<dbReference type="PANTHER" id="PTHR30041">
    <property type="entry name" value="ARSENATE REDUCTASE"/>
    <property type="match status" value="1"/>
</dbReference>
<comment type="similarity">
    <text evidence="1 3">Belongs to the ArsC family.</text>
</comment>
<dbReference type="Pfam" id="PF03960">
    <property type="entry name" value="ArsC"/>
    <property type="match status" value="1"/>
</dbReference>
<dbReference type="NCBIfam" id="TIGR00014">
    <property type="entry name" value="arsC"/>
    <property type="match status" value="1"/>
</dbReference>
<proteinExistence type="inferred from homology"/>
<evidence type="ECO:0000256" key="2">
    <source>
        <dbReference type="ARBA" id="ARBA00023002"/>
    </source>
</evidence>
<keyword evidence="2" id="KW-0560">Oxidoreductase</keyword>
<dbReference type="InterPro" id="IPR006660">
    <property type="entry name" value="Arsenate_reductase-like"/>
</dbReference>
<sequence>MIKIYHNPRCRKSREGLGLVEKSGQDYEVVKYLEEVPTKEDLRQIISCLGITPEMLVRKNEAVWKEKYRGRLLSDEDILDAMVEHPKLIERPIVVKGNKAVIGRPPERITEILSE</sequence>
<dbReference type="STRING" id="192903.SAMN04488513_10797"/>
<dbReference type="PROSITE" id="PS51353">
    <property type="entry name" value="ARSC"/>
    <property type="match status" value="1"/>
</dbReference>
<evidence type="ECO:0000256" key="3">
    <source>
        <dbReference type="PROSITE-ProRule" id="PRU01282"/>
    </source>
</evidence>
<dbReference type="PANTHER" id="PTHR30041:SF4">
    <property type="entry name" value="ARSENATE REDUCTASE"/>
    <property type="match status" value="1"/>
</dbReference>
<keyword evidence="5" id="KW-1185">Reference proteome</keyword>
<dbReference type="InterPro" id="IPR036249">
    <property type="entry name" value="Thioredoxin-like_sf"/>
</dbReference>
<dbReference type="RefSeq" id="WP_072994847.1">
    <property type="nucleotide sequence ID" value="NZ_FQYU01000007.1"/>
</dbReference>
<dbReference type="CDD" id="cd03034">
    <property type="entry name" value="ArsC_ArsC"/>
    <property type="match status" value="1"/>
</dbReference>
<dbReference type="Gene3D" id="3.40.30.10">
    <property type="entry name" value="Glutaredoxin"/>
    <property type="match status" value="1"/>
</dbReference>
<dbReference type="AlphaFoldDB" id="A0A1M6LBP2"/>
<evidence type="ECO:0000313" key="5">
    <source>
        <dbReference type="Proteomes" id="UP000184543"/>
    </source>
</evidence>
<dbReference type="GO" id="GO:0008794">
    <property type="term" value="F:arsenate reductase (glutaredoxin) activity"/>
    <property type="evidence" value="ECO:0007669"/>
    <property type="project" value="InterPro"/>
</dbReference>
<dbReference type="Proteomes" id="UP000184543">
    <property type="component" value="Unassembled WGS sequence"/>
</dbReference>
<gene>
    <name evidence="4" type="ORF">SAMN04488513_10797</name>
</gene>
<protein>
    <submittedName>
        <fullName evidence="4">Arsenate reductase</fullName>
    </submittedName>
</protein>
<dbReference type="EMBL" id="FQYU01000007">
    <property type="protein sequence ID" value="SHJ68552.1"/>
    <property type="molecule type" value="Genomic_DNA"/>
</dbReference>
<dbReference type="OrthoDB" id="9808142at2"/>
<dbReference type="SUPFAM" id="SSF52833">
    <property type="entry name" value="Thioredoxin-like"/>
    <property type="match status" value="1"/>
</dbReference>
<evidence type="ECO:0000313" key="4">
    <source>
        <dbReference type="EMBL" id="SHJ68552.1"/>
    </source>
</evidence>
<name>A0A1M6LBP2_9FLAO</name>
<organism evidence="4 5">
    <name type="scientific">Pseudozobellia thermophila</name>
    <dbReference type="NCBI Taxonomy" id="192903"/>
    <lineage>
        <taxon>Bacteria</taxon>
        <taxon>Pseudomonadati</taxon>
        <taxon>Bacteroidota</taxon>
        <taxon>Flavobacteriia</taxon>
        <taxon>Flavobacteriales</taxon>
        <taxon>Flavobacteriaceae</taxon>
        <taxon>Pseudozobellia</taxon>
    </lineage>
</organism>
<accession>A0A1M6LBP2</accession>
<evidence type="ECO:0000256" key="1">
    <source>
        <dbReference type="ARBA" id="ARBA00007198"/>
    </source>
</evidence>
<dbReference type="InterPro" id="IPR006659">
    <property type="entry name" value="Arsenate_reductase"/>
</dbReference>
<reference evidence="5" key="1">
    <citation type="submission" date="2016-11" db="EMBL/GenBank/DDBJ databases">
        <authorList>
            <person name="Varghese N."/>
            <person name="Submissions S."/>
        </authorList>
    </citation>
    <scope>NUCLEOTIDE SEQUENCE [LARGE SCALE GENOMIC DNA]</scope>
    <source>
        <strain evidence="5">DSM 19858</strain>
    </source>
</reference>